<dbReference type="STRING" id="570519.SAMN04488116_2209"/>
<name>A0A1M5M2A4_9FLAO</name>
<protein>
    <recommendedName>
        <fullName evidence="4">DUF5723 domain-containing protein</fullName>
    </recommendedName>
</protein>
<keyword evidence="1" id="KW-0732">Signal</keyword>
<feature type="chain" id="PRO_5013223135" description="DUF5723 domain-containing protein" evidence="1">
    <location>
        <begin position="21"/>
        <end position="141"/>
    </location>
</feature>
<evidence type="ECO:0000313" key="2">
    <source>
        <dbReference type="EMBL" id="SHG71039.1"/>
    </source>
</evidence>
<gene>
    <name evidence="2" type="ORF">SAMN04488116_2209</name>
</gene>
<feature type="signal peptide" evidence="1">
    <location>
        <begin position="1"/>
        <end position="20"/>
    </location>
</feature>
<dbReference type="RefSeq" id="WP_073179468.1">
    <property type="nucleotide sequence ID" value="NZ_FQWL01000003.1"/>
</dbReference>
<organism evidence="2 3">
    <name type="scientific">Flagellimonas flava</name>
    <dbReference type="NCBI Taxonomy" id="570519"/>
    <lineage>
        <taxon>Bacteria</taxon>
        <taxon>Pseudomonadati</taxon>
        <taxon>Bacteroidota</taxon>
        <taxon>Flavobacteriia</taxon>
        <taxon>Flavobacteriales</taxon>
        <taxon>Flavobacteriaceae</taxon>
        <taxon>Flagellimonas</taxon>
    </lineage>
</organism>
<keyword evidence="3" id="KW-1185">Reference proteome</keyword>
<dbReference type="EMBL" id="FQWL01000003">
    <property type="protein sequence ID" value="SHG71039.1"/>
    <property type="molecule type" value="Genomic_DNA"/>
</dbReference>
<dbReference type="Proteomes" id="UP000184532">
    <property type="component" value="Unassembled WGS sequence"/>
</dbReference>
<reference evidence="3" key="1">
    <citation type="submission" date="2016-11" db="EMBL/GenBank/DDBJ databases">
        <authorList>
            <person name="Varghese N."/>
            <person name="Submissions S."/>
        </authorList>
    </citation>
    <scope>NUCLEOTIDE SEQUENCE [LARGE SCALE GENOMIC DNA]</scope>
    <source>
        <strain evidence="3">DSM 22638</strain>
    </source>
</reference>
<sequence length="141" mass="15472">MNFKIFTLGLLFFITTQINAQSYSGFLADNYNGVHGVLQNPANIADSRLKLDLNLFGISTFFGNNYLGIRLDDAFSNVGSVFDTAEQTPKRDNFLSANLDILGPSIMLGINKKSAVALFTRGRFFFNADDIDGTLLDKEGG</sequence>
<dbReference type="OrthoDB" id="9805336at2"/>
<proteinExistence type="predicted"/>
<evidence type="ECO:0008006" key="4">
    <source>
        <dbReference type="Google" id="ProtNLM"/>
    </source>
</evidence>
<dbReference type="AlphaFoldDB" id="A0A1M5M2A4"/>
<accession>A0A1M5M2A4</accession>
<evidence type="ECO:0000256" key="1">
    <source>
        <dbReference type="SAM" id="SignalP"/>
    </source>
</evidence>
<evidence type="ECO:0000313" key="3">
    <source>
        <dbReference type="Proteomes" id="UP000184532"/>
    </source>
</evidence>